<accession>A0ABD3G4C2</accession>
<dbReference type="AlphaFoldDB" id="A0ABD3G4C2"/>
<comment type="caution">
    <text evidence="1">The sequence shown here is derived from an EMBL/GenBank/DDBJ whole genome shotgun (WGS) entry which is preliminary data.</text>
</comment>
<dbReference type="PANTHER" id="PTHR35527">
    <property type="entry name" value="CHOLOYLGLYCINE HYDROLASE"/>
    <property type="match status" value="1"/>
</dbReference>
<dbReference type="SUPFAM" id="SSF56235">
    <property type="entry name" value="N-terminal nucleophile aminohydrolases (Ntn hydrolases)"/>
    <property type="match status" value="1"/>
</dbReference>
<keyword evidence="2" id="KW-1185">Reference proteome</keyword>
<dbReference type="InterPro" id="IPR052193">
    <property type="entry name" value="Peptidase_C59"/>
</dbReference>
<dbReference type="EMBL" id="JBIMZQ010000002">
    <property type="protein sequence ID" value="KAL3673978.1"/>
    <property type="molecule type" value="Genomic_DNA"/>
</dbReference>
<evidence type="ECO:0000313" key="2">
    <source>
        <dbReference type="Proteomes" id="UP001632037"/>
    </source>
</evidence>
<organism evidence="1 2">
    <name type="scientific">Phytophthora oleae</name>
    <dbReference type="NCBI Taxonomy" id="2107226"/>
    <lineage>
        <taxon>Eukaryota</taxon>
        <taxon>Sar</taxon>
        <taxon>Stramenopiles</taxon>
        <taxon>Oomycota</taxon>
        <taxon>Peronosporomycetes</taxon>
        <taxon>Peronosporales</taxon>
        <taxon>Peronosporaceae</taxon>
        <taxon>Phytophthora</taxon>
    </lineage>
</organism>
<gene>
    <name evidence="1" type="ORF">V7S43_001663</name>
</gene>
<proteinExistence type="predicted"/>
<dbReference type="Gene3D" id="3.60.60.10">
    <property type="entry name" value="Penicillin V Acylase, Chain A"/>
    <property type="match status" value="1"/>
</dbReference>
<dbReference type="Proteomes" id="UP001632037">
    <property type="component" value="Unassembled WGS sequence"/>
</dbReference>
<dbReference type="PANTHER" id="PTHR35527:SF2">
    <property type="entry name" value="HYDROLASE"/>
    <property type="match status" value="1"/>
</dbReference>
<protein>
    <submittedName>
        <fullName evidence="1">Uncharacterized protein</fullName>
    </submittedName>
</protein>
<name>A0ABD3G4C2_9STRA</name>
<dbReference type="InterPro" id="IPR029055">
    <property type="entry name" value="Ntn_hydrolases_N"/>
</dbReference>
<evidence type="ECO:0000313" key="1">
    <source>
        <dbReference type="EMBL" id="KAL3673978.1"/>
    </source>
</evidence>
<reference evidence="1 2" key="1">
    <citation type="submission" date="2024-09" db="EMBL/GenBank/DDBJ databases">
        <title>Genome sequencing and assembly of Phytophthora oleae, isolate VK10A, causative agent of rot of olive drupes.</title>
        <authorList>
            <person name="Conti Taguali S."/>
            <person name="Riolo M."/>
            <person name="La Spada F."/>
            <person name="Cacciola S.O."/>
            <person name="Dionisio G."/>
        </authorList>
    </citation>
    <scope>NUCLEOTIDE SEQUENCE [LARGE SCALE GENOMIC DNA]</scope>
    <source>
        <strain evidence="1 2">VK10A</strain>
    </source>
</reference>
<sequence>MVGGLKNSRASQELGADDVAACSLRRLNRNEPRLCQRTLPARTRVAQRLAKTLSAPSVHASYVEATEEQRVVSDALHMLNTVVRPPMGEATQWSIVRDHKRQLLYIRSTANQLLRRVSLDMFD</sequence>